<evidence type="ECO:0000313" key="1">
    <source>
        <dbReference type="EMBL" id="KAJ8709508.1"/>
    </source>
</evidence>
<protein>
    <submittedName>
        <fullName evidence="1">Uncharacterized protein</fullName>
    </submittedName>
</protein>
<keyword evidence="2" id="KW-1185">Reference proteome</keyword>
<reference evidence="1" key="1">
    <citation type="submission" date="2023-03" db="EMBL/GenBank/DDBJ databases">
        <title>Chromosome-level genomes of two armyworms, Mythimna separata and Mythimna loreyi, provide insights into the biosynthesis and reception of sex pheromones.</title>
        <authorList>
            <person name="Zhao H."/>
        </authorList>
    </citation>
    <scope>NUCLEOTIDE SEQUENCE</scope>
    <source>
        <strain evidence="1">BeijingLab</strain>
    </source>
</reference>
<gene>
    <name evidence="1" type="ORF">PYW08_009512</name>
</gene>
<accession>A0ACC2Q6B8</accession>
<sequence>MESLYNQLGLDIVFTVTIVATRIVVPLETEACADIKVPSKMCLIKNMRYVFLLILVVEVIPIEIDLQEGEEIKGNRIDDSQLNECISVRRSTDVGVCFGKELLNKLNKYEEADAFSLATGVSFVRDEKTPRDIGAFLDKDPLDFRSILEDAGNLISKRSLHWDLSTFYPGLVMRIGPTLANGVLEFVMDPRIKDRSSYQQPAEISTGRLLTRNLLVPFLLGFKFQLSTLLPLLLGLLLIASKKAFLLAKLALLAVTVFSSGFGSSGAGSFGGFGGPTLSSYAYENPGHFHDHDHHTTSGYYRRQPHPDYYYREKSAETSTAAPITPDELRSRLERLFVTNKKDSVNEREEISGRNRNFAWTPINNG</sequence>
<name>A0ACC2Q6B8_9NEOP</name>
<dbReference type="Proteomes" id="UP001231649">
    <property type="component" value="Chromosome 24"/>
</dbReference>
<proteinExistence type="predicted"/>
<organism evidence="1 2">
    <name type="scientific">Mythimna loreyi</name>
    <dbReference type="NCBI Taxonomy" id="667449"/>
    <lineage>
        <taxon>Eukaryota</taxon>
        <taxon>Metazoa</taxon>
        <taxon>Ecdysozoa</taxon>
        <taxon>Arthropoda</taxon>
        <taxon>Hexapoda</taxon>
        <taxon>Insecta</taxon>
        <taxon>Pterygota</taxon>
        <taxon>Neoptera</taxon>
        <taxon>Endopterygota</taxon>
        <taxon>Lepidoptera</taxon>
        <taxon>Glossata</taxon>
        <taxon>Ditrysia</taxon>
        <taxon>Noctuoidea</taxon>
        <taxon>Noctuidae</taxon>
        <taxon>Noctuinae</taxon>
        <taxon>Hadenini</taxon>
        <taxon>Mythimna</taxon>
    </lineage>
</organism>
<comment type="caution">
    <text evidence="1">The sequence shown here is derived from an EMBL/GenBank/DDBJ whole genome shotgun (WGS) entry which is preliminary data.</text>
</comment>
<evidence type="ECO:0000313" key="2">
    <source>
        <dbReference type="Proteomes" id="UP001231649"/>
    </source>
</evidence>
<dbReference type="EMBL" id="CM056800">
    <property type="protein sequence ID" value="KAJ8709508.1"/>
    <property type="molecule type" value="Genomic_DNA"/>
</dbReference>